<reference evidence="3 4" key="1">
    <citation type="submission" date="2019-06" db="EMBL/GenBank/DDBJ databases">
        <title>Sequencing the genomes of 1000 actinobacteria strains.</title>
        <authorList>
            <person name="Klenk H.-P."/>
        </authorList>
    </citation>
    <scope>NUCLEOTIDE SEQUENCE [LARGE SCALE GENOMIC DNA]</scope>
    <source>
        <strain evidence="3 4">DSM 46699</strain>
    </source>
</reference>
<accession>A0A561U640</accession>
<dbReference type="Pfam" id="PF14145">
    <property type="entry name" value="YrhK"/>
    <property type="match status" value="1"/>
</dbReference>
<keyword evidence="1" id="KW-0812">Transmembrane</keyword>
<dbReference type="AlphaFoldDB" id="A0A561U640"/>
<evidence type="ECO:0000313" key="4">
    <source>
        <dbReference type="Proteomes" id="UP000316184"/>
    </source>
</evidence>
<organism evidence="3 4">
    <name type="scientific">Saccharopolyspora dendranthemae</name>
    <dbReference type="NCBI Taxonomy" id="1181886"/>
    <lineage>
        <taxon>Bacteria</taxon>
        <taxon>Bacillati</taxon>
        <taxon>Actinomycetota</taxon>
        <taxon>Actinomycetes</taxon>
        <taxon>Pseudonocardiales</taxon>
        <taxon>Pseudonocardiaceae</taxon>
        <taxon>Saccharopolyspora</taxon>
    </lineage>
</organism>
<dbReference type="OrthoDB" id="5519470at2"/>
<keyword evidence="4" id="KW-1185">Reference proteome</keyword>
<protein>
    <submittedName>
        <fullName evidence="3">YrhK-like protein</fullName>
    </submittedName>
</protein>
<gene>
    <name evidence="3" type="ORF">FHU35_13547</name>
</gene>
<feature type="transmembrane region" description="Helical" evidence="1">
    <location>
        <begin position="55"/>
        <end position="73"/>
    </location>
</feature>
<evidence type="ECO:0000256" key="1">
    <source>
        <dbReference type="SAM" id="Phobius"/>
    </source>
</evidence>
<evidence type="ECO:0000259" key="2">
    <source>
        <dbReference type="Pfam" id="PF14145"/>
    </source>
</evidence>
<keyword evidence="1" id="KW-1133">Transmembrane helix</keyword>
<dbReference type="InterPro" id="IPR025424">
    <property type="entry name" value="YrhK_domain"/>
</dbReference>
<dbReference type="Proteomes" id="UP000316184">
    <property type="component" value="Unassembled WGS sequence"/>
</dbReference>
<feature type="transmembrane region" description="Helical" evidence="1">
    <location>
        <begin position="27"/>
        <end position="49"/>
    </location>
</feature>
<proteinExistence type="predicted"/>
<sequence>MAEKQGPRPLVVTIGNKELMLRRRYEVLSISNDILVAVWFVVGSILFFSPETAEAGTWFFLLGSIELLIRPAIRLSRNVHMGRVRSADLHAPGAEVQEF</sequence>
<dbReference type="RefSeq" id="WP_145741062.1">
    <property type="nucleotide sequence ID" value="NZ_VIWX01000003.1"/>
</dbReference>
<evidence type="ECO:0000313" key="3">
    <source>
        <dbReference type="EMBL" id="TWF94830.1"/>
    </source>
</evidence>
<keyword evidence="1" id="KW-0472">Membrane</keyword>
<name>A0A561U640_9PSEU</name>
<dbReference type="EMBL" id="VIWX01000003">
    <property type="protein sequence ID" value="TWF94830.1"/>
    <property type="molecule type" value="Genomic_DNA"/>
</dbReference>
<comment type="caution">
    <text evidence="3">The sequence shown here is derived from an EMBL/GenBank/DDBJ whole genome shotgun (WGS) entry which is preliminary data.</text>
</comment>
<feature type="domain" description="YrhK" evidence="2">
    <location>
        <begin position="23"/>
        <end position="78"/>
    </location>
</feature>